<keyword evidence="4" id="KW-0560">Oxidoreductase</keyword>
<keyword evidence="3 7" id="KW-1133">Transmembrane helix</keyword>
<keyword evidence="10" id="KW-1185">Reference proteome</keyword>
<dbReference type="GO" id="GO:0012505">
    <property type="term" value="C:endomembrane system"/>
    <property type="evidence" value="ECO:0007669"/>
    <property type="project" value="UniProtKB-SubCell"/>
</dbReference>
<feature type="transmembrane region" description="Helical" evidence="7">
    <location>
        <begin position="158"/>
        <end position="182"/>
    </location>
</feature>
<evidence type="ECO:0000256" key="7">
    <source>
        <dbReference type="SAM" id="Phobius"/>
    </source>
</evidence>
<gene>
    <name evidence="9" type="ORF">SAMN05444158_5839</name>
</gene>
<feature type="domain" description="Fatty acid hydroxylase" evidence="8">
    <location>
        <begin position="110"/>
        <end position="242"/>
    </location>
</feature>
<evidence type="ECO:0000256" key="3">
    <source>
        <dbReference type="ARBA" id="ARBA00022989"/>
    </source>
</evidence>
<evidence type="ECO:0000256" key="1">
    <source>
        <dbReference type="ARBA" id="ARBA00004127"/>
    </source>
</evidence>
<dbReference type="InterPro" id="IPR051689">
    <property type="entry name" value="Sterol_desaturase/TMEM195"/>
</dbReference>
<dbReference type="PANTHER" id="PTHR21624:SF1">
    <property type="entry name" value="ALKYLGLYCEROL MONOOXYGENASE"/>
    <property type="match status" value="1"/>
</dbReference>
<comment type="subcellular location">
    <subcellularLocation>
        <location evidence="1">Endomembrane system</location>
        <topology evidence="1">Multi-pass membrane protein</topology>
    </subcellularLocation>
</comment>
<dbReference type="GO" id="GO:0016020">
    <property type="term" value="C:membrane"/>
    <property type="evidence" value="ECO:0007669"/>
    <property type="project" value="GOC"/>
</dbReference>
<dbReference type="RefSeq" id="WP_100385540.1">
    <property type="nucleotide sequence ID" value="NZ_LT629750.1"/>
</dbReference>
<evidence type="ECO:0000256" key="5">
    <source>
        <dbReference type="ARBA" id="ARBA00023098"/>
    </source>
</evidence>
<keyword evidence="5" id="KW-0443">Lipid metabolism</keyword>
<feature type="transmembrane region" description="Helical" evidence="7">
    <location>
        <begin position="103"/>
        <end position="123"/>
    </location>
</feature>
<dbReference type="PANTHER" id="PTHR21624">
    <property type="entry name" value="STEROL DESATURASE-RELATED PROTEIN"/>
    <property type="match status" value="1"/>
</dbReference>
<evidence type="ECO:0000313" key="9">
    <source>
        <dbReference type="EMBL" id="SDT40087.1"/>
    </source>
</evidence>
<evidence type="ECO:0000256" key="4">
    <source>
        <dbReference type="ARBA" id="ARBA00023002"/>
    </source>
</evidence>
<dbReference type="GO" id="GO:0006643">
    <property type="term" value="P:membrane lipid metabolic process"/>
    <property type="evidence" value="ECO:0007669"/>
    <property type="project" value="TreeGrafter"/>
</dbReference>
<keyword evidence="2 7" id="KW-0812">Transmembrane</keyword>
<dbReference type="InterPro" id="IPR006694">
    <property type="entry name" value="Fatty_acid_hydroxylase"/>
</dbReference>
<evidence type="ECO:0000259" key="8">
    <source>
        <dbReference type="Pfam" id="PF04116"/>
    </source>
</evidence>
<feature type="transmembrane region" description="Helical" evidence="7">
    <location>
        <begin position="20"/>
        <end position="38"/>
    </location>
</feature>
<protein>
    <submittedName>
        <fullName evidence="9">Sterol desaturase/sphingolipid hydroxylase, fatty acid hydroxylase superfamily</fullName>
    </submittedName>
</protein>
<evidence type="ECO:0000313" key="10">
    <source>
        <dbReference type="Proteomes" id="UP000243904"/>
    </source>
</evidence>
<evidence type="ECO:0000256" key="2">
    <source>
        <dbReference type="ARBA" id="ARBA00022692"/>
    </source>
</evidence>
<sequence length="281" mass="31895">MSNVVLEIVGMLGETIAKVVPLTIVVAVVFSVLSHFWACNPGTPWWRKRELVTDVCYWFFVPLFGRVLRIGLLVVGASFVFNIRDADQLIAFYDNGHGPLATLPLWLQALLFLALSDFMLYWLHRLFHGGGFWKYHAIHHSSEELDWISAARFHPVNLFLGTIGVDVILLMAGISPNIMLWVGPFNLFHSAFVHANLNWTLGPFRYVLATPVFHRWHHTALEEGGNTNFAGTFPLWDILFGTFRMPEGELPQAYGKEDAIPSEIVGQIAYPFRQWISEGRT</sequence>
<dbReference type="GO" id="GO:0008610">
    <property type="term" value="P:lipid biosynthetic process"/>
    <property type="evidence" value="ECO:0007669"/>
    <property type="project" value="InterPro"/>
</dbReference>
<dbReference type="Pfam" id="PF04116">
    <property type="entry name" value="FA_hydroxylase"/>
    <property type="match status" value="1"/>
</dbReference>
<dbReference type="GO" id="GO:0050479">
    <property type="term" value="F:glyceryl-ether monooxygenase activity"/>
    <property type="evidence" value="ECO:0007669"/>
    <property type="project" value="TreeGrafter"/>
</dbReference>
<proteinExistence type="predicted"/>
<keyword evidence="6 7" id="KW-0472">Membrane</keyword>
<organism evidence="9 10">
    <name type="scientific">Bradyrhizobium canariense</name>
    <dbReference type="NCBI Taxonomy" id="255045"/>
    <lineage>
        <taxon>Bacteria</taxon>
        <taxon>Pseudomonadati</taxon>
        <taxon>Pseudomonadota</taxon>
        <taxon>Alphaproteobacteria</taxon>
        <taxon>Hyphomicrobiales</taxon>
        <taxon>Nitrobacteraceae</taxon>
        <taxon>Bradyrhizobium</taxon>
    </lineage>
</organism>
<name>A0A1H2A2J4_9BRAD</name>
<accession>A0A1H2A2J4</accession>
<dbReference type="GO" id="GO:0005506">
    <property type="term" value="F:iron ion binding"/>
    <property type="evidence" value="ECO:0007669"/>
    <property type="project" value="InterPro"/>
</dbReference>
<reference evidence="10" key="1">
    <citation type="submission" date="2016-10" db="EMBL/GenBank/DDBJ databases">
        <authorList>
            <person name="Varghese N."/>
            <person name="Submissions S."/>
        </authorList>
    </citation>
    <scope>NUCLEOTIDE SEQUENCE [LARGE SCALE GENOMIC DNA]</scope>
    <source>
        <strain evidence="10">GAS369</strain>
    </source>
</reference>
<dbReference type="EMBL" id="LT629750">
    <property type="protein sequence ID" value="SDT40087.1"/>
    <property type="molecule type" value="Genomic_DNA"/>
</dbReference>
<evidence type="ECO:0000256" key="6">
    <source>
        <dbReference type="ARBA" id="ARBA00023136"/>
    </source>
</evidence>
<dbReference type="AlphaFoldDB" id="A0A1H2A2J4"/>
<dbReference type="Proteomes" id="UP000243904">
    <property type="component" value="Chromosome I"/>
</dbReference>
<feature type="transmembrane region" description="Helical" evidence="7">
    <location>
        <begin position="59"/>
        <end position="83"/>
    </location>
</feature>